<dbReference type="GO" id="GO:0000155">
    <property type="term" value="F:phosphorelay sensor kinase activity"/>
    <property type="evidence" value="ECO:0007669"/>
    <property type="project" value="InterPro"/>
</dbReference>
<dbReference type="AlphaFoldDB" id="A0A840TWU9"/>
<gene>
    <name evidence="2" type="ORF">HNQ92_002831</name>
</gene>
<keyword evidence="2" id="KW-0418">Kinase</keyword>
<evidence type="ECO:0000313" key="3">
    <source>
        <dbReference type="Proteomes" id="UP000557307"/>
    </source>
</evidence>
<evidence type="ECO:0000259" key="1">
    <source>
        <dbReference type="Pfam" id="PF06580"/>
    </source>
</evidence>
<dbReference type="Proteomes" id="UP000557307">
    <property type="component" value="Unassembled WGS sequence"/>
</dbReference>
<dbReference type="Pfam" id="PF06580">
    <property type="entry name" value="His_kinase"/>
    <property type="match status" value="1"/>
</dbReference>
<reference evidence="2 3" key="1">
    <citation type="submission" date="2020-08" db="EMBL/GenBank/DDBJ databases">
        <title>Genomic Encyclopedia of Type Strains, Phase IV (KMG-IV): sequencing the most valuable type-strain genomes for metagenomic binning, comparative biology and taxonomic classification.</title>
        <authorList>
            <person name="Goeker M."/>
        </authorList>
    </citation>
    <scope>NUCLEOTIDE SEQUENCE [LARGE SCALE GENOMIC DNA]</scope>
    <source>
        <strain evidence="2 3">DSM 105074</strain>
    </source>
</reference>
<dbReference type="RefSeq" id="WP_184174601.1">
    <property type="nucleotide sequence ID" value="NZ_JACHGF010000003.1"/>
</dbReference>
<accession>A0A840TWU9</accession>
<proteinExistence type="predicted"/>
<name>A0A840TWU9_9BACT</name>
<dbReference type="Gene3D" id="3.30.565.10">
    <property type="entry name" value="Histidine kinase-like ATPase, C-terminal domain"/>
    <property type="match status" value="1"/>
</dbReference>
<dbReference type="GO" id="GO:0016020">
    <property type="term" value="C:membrane"/>
    <property type="evidence" value="ECO:0007669"/>
    <property type="project" value="InterPro"/>
</dbReference>
<organism evidence="2 3">
    <name type="scientific">Rhabdobacter roseus</name>
    <dbReference type="NCBI Taxonomy" id="1655419"/>
    <lineage>
        <taxon>Bacteria</taxon>
        <taxon>Pseudomonadati</taxon>
        <taxon>Bacteroidota</taxon>
        <taxon>Cytophagia</taxon>
        <taxon>Cytophagales</taxon>
        <taxon>Cytophagaceae</taxon>
        <taxon>Rhabdobacter</taxon>
    </lineage>
</organism>
<sequence>MDLDREIAQLEVKLLRSQINSHFLFNNLNAINYHILRNDSQKASRYLTLFSRLMRRIITGSQRDFVKLDEEAETIRLYVEMESLRFDKPFKFMYFVDDSVAPEAVWIPSLLLHTYVENAIWHGLVPQTGEGMLRLSVNRHLGKYHIVLEDNGFDRKPGGTGLPSALRADEDAGLLMAEERLRLLNQKYKTDMRVHIDTPSYGPEGSRPTRQGTRIELSFKPFML</sequence>
<dbReference type="EMBL" id="JACHGF010000003">
    <property type="protein sequence ID" value="MBB5284688.1"/>
    <property type="molecule type" value="Genomic_DNA"/>
</dbReference>
<protein>
    <submittedName>
        <fullName evidence="2">LytS/YehU family sensor histidine kinase</fullName>
    </submittedName>
</protein>
<dbReference type="InterPro" id="IPR050640">
    <property type="entry name" value="Bact_2-comp_sensor_kinase"/>
</dbReference>
<dbReference type="InterPro" id="IPR036890">
    <property type="entry name" value="HATPase_C_sf"/>
</dbReference>
<keyword evidence="3" id="KW-1185">Reference proteome</keyword>
<dbReference type="PANTHER" id="PTHR34220">
    <property type="entry name" value="SENSOR HISTIDINE KINASE YPDA"/>
    <property type="match status" value="1"/>
</dbReference>
<keyword evidence="2" id="KW-0808">Transferase</keyword>
<evidence type="ECO:0000313" key="2">
    <source>
        <dbReference type="EMBL" id="MBB5284688.1"/>
    </source>
</evidence>
<comment type="caution">
    <text evidence="2">The sequence shown here is derived from an EMBL/GenBank/DDBJ whole genome shotgun (WGS) entry which is preliminary data.</text>
</comment>
<feature type="domain" description="Signal transduction histidine kinase internal region" evidence="1">
    <location>
        <begin position="11"/>
        <end position="88"/>
    </location>
</feature>
<dbReference type="InterPro" id="IPR010559">
    <property type="entry name" value="Sig_transdc_His_kin_internal"/>
</dbReference>
<dbReference type="PANTHER" id="PTHR34220:SF7">
    <property type="entry name" value="SENSOR HISTIDINE KINASE YPDA"/>
    <property type="match status" value="1"/>
</dbReference>